<protein>
    <recommendedName>
        <fullName evidence="3">Polyketide cyclase</fullName>
    </recommendedName>
</protein>
<dbReference type="InterPro" id="IPR023393">
    <property type="entry name" value="START-like_dom_sf"/>
</dbReference>
<dbReference type="PATRIC" id="fig|52.7.peg.3653"/>
<evidence type="ECO:0000313" key="2">
    <source>
        <dbReference type="Proteomes" id="UP000067626"/>
    </source>
</evidence>
<accession>A0A0K1EE83</accession>
<evidence type="ECO:0008006" key="3">
    <source>
        <dbReference type="Google" id="ProtNLM"/>
    </source>
</evidence>
<gene>
    <name evidence="1" type="ORF">CMC5_033220</name>
</gene>
<dbReference type="SUPFAM" id="SSF55961">
    <property type="entry name" value="Bet v1-like"/>
    <property type="match status" value="1"/>
</dbReference>
<sequence length="152" mass="17483">MTVHHFRIESALRAAPDDVWRWATTAEGINHELGPLMRMTWPEDVPALDLSRVVLGERIGRSWLLLGGVLPVDRSDVTLVELGERRFVERSPMLAMKLWEHERSVTPAGDGCTVVDRLAFEPRFPVPASSWFVRRLFTHRHARLCARWGHRV</sequence>
<proteinExistence type="predicted"/>
<reference evidence="1 2" key="1">
    <citation type="submission" date="2015-07" db="EMBL/GenBank/DDBJ databases">
        <title>Genome analysis of myxobacterium Chondromyces crocatus Cm c5 reveals a high potential for natural compound synthesis and the genetic basis for the loss of fruiting body formation.</title>
        <authorList>
            <person name="Zaburannyi N."/>
            <person name="Bunk B."/>
            <person name="Maier J."/>
            <person name="Overmann J."/>
            <person name="Mueller R."/>
        </authorList>
    </citation>
    <scope>NUCLEOTIDE SEQUENCE [LARGE SCALE GENOMIC DNA]</scope>
    <source>
        <strain evidence="1 2">Cm c5</strain>
    </source>
</reference>
<dbReference type="OrthoDB" id="7063435at2"/>
<name>A0A0K1EE83_CHOCO</name>
<dbReference type="KEGG" id="ccro:CMC5_033220"/>
<evidence type="ECO:0000313" key="1">
    <source>
        <dbReference type="EMBL" id="AKT39175.1"/>
    </source>
</evidence>
<dbReference type="Proteomes" id="UP000067626">
    <property type="component" value="Chromosome"/>
</dbReference>
<dbReference type="RefSeq" id="WP_050431308.1">
    <property type="nucleotide sequence ID" value="NZ_CP012159.1"/>
</dbReference>
<organism evidence="1 2">
    <name type="scientific">Chondromyces crocatus</name>
    <dbReference type="NCBI Taxonomy" id="52"/>
    <lineage>
        <taxon>Bacteria</taxon>
        <taxon>Pseudomonadati</taxon>
        <taxon>Myxococcota</taxon>
        <taxon>Polyangia</taxon>
        <taxon>Polyangiales</taxon>
        <taxon>Polyangiaceae</taxon>
        <taxon>Chondromyces</taxon>
    </lineage>
</organism>
<dbReference type="Gene3D" id="3.30.530.20">
    <property type="match status" value="1"/>
</dbReference>
<dbReference type="AlphaFoldDB" id="A0A0K1EE83"/>
<keyword evidence="2" id="KW-1185">Reference proteome</keyword>
<dbReference type="EMBL" id="CP012159">
    <property type="protein sequence ID" value="AKT39175.1"/>
    <property type="molecule type" value="Genomic_DNA"/>
</dbReference>